<protein>
    <submittedName>
        <fullName evidence="1">Uncharacterized protein</fullName>
    </submittedName>
</protein>
<name>A0A4Q4NIT3_ALTAL</name>
<reference evidence="2" key="1">
    <citation type="journal article" date="2019" name="bioRxiv">
        <title>Genomics, evolutionary history and diagnostics of the Alternaria alternata species group including apple and Asian pear pathotypes.</title>
        <authorList>
            <person name="Armitage A.D."/>
            <person name="Cockerton H.M."/>
            <person name="Sreenivasaprasad S."/>
            <person name="Woodhall J.W."/>
            <person name="Lane C.R."/>
            <person name="Harrison R.J."/>
            <person name="Clarkson J.P."/>
        </authorList>
    </citation>
    <scope>NUCLEOTIDE SEQUENCE [LARGE SCALE GENOMIC DNA]</scope>
    <source>
        <strain evidence="2">FERA 1177</strain>
    </source>
</reference>
<evidence type="ECO:0000313" key="2">
    <source>
        <dbReference type="Proteomes" id="UP000291422"/>
    </source>
</evidence>
<dbReference type="Proteomes" id="UP000291422">
    <property type="component" value="Unassembled WGS sequence"/>
</dbReference>
<organism evidence="1 2">
    <name type="scientific">Alternaria alternata</name>
    <name type="common">Alternaria rot fungus</name>
    <name type="synonym">Torula alternata</name>
    <dbReference type="NCBI Taxonomy" id="5599"/>
    <lineage>
        <taxon>Eukaryota</taxon>
        <taxon>Fungi</taxon>
        <taxon>Dikarya</taxon>
        <taxon>Ascomycota</taxon>
        <taxon>Pezizomycotina</taxon>
        <taxon>Dothideomycetes</taxon>
        <taxon>Pleosporomycetidae</taxon>
        <taxon>Pleosporales</taxon>
        <taxon>Pleosporineae</taxon>
        <taxon>Pleosporaceae</taxon>
        <taxon>Alternaria</taxon>
        <taxon>Alternaria sect. Alternaria</taxon>
        <taxon>Alternaria alternata complex</taxon>
    </lineage>
</organism>
<proteinExistence type="predicted"/>
<comment type="caution">
    <text evidence="1">The sequence shown here is derived from an EMBL/GenBank/DDBJ whole genome shotgun (WGS) entry which is preliminary data.</text>
</comment>
<gene>
    <name evidence="1" type="ORF">AA0117_g4938</name>
</gene>
<dbReference type="AlphaFoldDB" id="A0A4Q4NIT3"/>
<evidence type="ECO:0000313" key="1">
    <source>
        <dbReference type="EMBL" id="RYN77425.1"/>
    </source>
</evidence>
<accession>A0A4Q4NIT3</accession>
<sequence>MAPAEIVSFHRSKHCDHTAHRQIDELLGLLRWPPSDNFLAGQSATGTNAGVYLGILNNPQPRRYTRS</sequence>
<dbReference type="EMBL" id="PDXD01000009">
    <property type="protein sequence ID" value="RYN77425.1"/>
    <property type="molecule type" value="Genomic_DNA"/>
</dbReference>